<protein>
    <submittedName>
        <fullName evidence="1">Uncharacterized protein</fullName>
    </submittedName>
</protein>
<dbReference type="AlphaFoldDB" id="A0A9X7FXZ1"/>
<dbReference type="Proteomes" id="UP000226106">
    <property type="component" value="Unassembled WGS sequence"/>
</dbReference>
<comment type="caution">
    <text evidence="1">The sequence shown here is derived from an EMBL/GenBank/DDBJ whole genome shotgun (WGS) entry which is preliminary data.</text>
</comment>
<evidence type="ECO:0000313" key="2">
    <source>
        <dbReference type="Proteomes" id="UP000226106"/>
    </source>
</evidence>
<sequence length="99" mass="11578">MKRLYAEEFYTSTSEDAVNRIKWLREKQEGLDEEKALQLQKIVYNAIRLELGTTKLIGALLHKDGNEIGIPVYNVEATGDNAYTHHFDEERQEFYIEVE</sequence>
<dbReference type="RefSeq" id="WP_016094882.1">
    <property type="nucleotide sequence ID" value="NZ_NTVZ01000052.1"/>
</dbReference>
<name>A0A9X7FXZ1_BACTU</name>
<accession>A0A9X7FXZ1</accession>
<dbReference type="EMBL" id="NVCO01000007">
    <property type="protein sequence ID" value="PFT50813.1"/>
    <property type="molecule type" value="Genomic_DNA"/>
</dbReference>
<evidence type="ECO:0000313" key="1">
    <source>
        <dbReference type="EMBL" id="PFT50813.1"/>
    </source>
</evidence>
<proteinExistence type="predicted"/>
<organism evidence="1 2">
    <name type="scientific">Bacillus thuringiensis</name>
    <dbReference type="NCBI Taxonomy" id="1428"/>
    <lineage>
        <taxon>Bacteria</taxon>
        <taxon>Bacillati</taxon>
        <taxon>Bacillota</taxon>
        <taxon>Bacilli</taxon>
        <taxon>Bacillales</taxon>
        <taxon>Bacillaceae</taxon>
        <taxon>Bacillus</taxon>
        <taxon>Bacillus cereus group</taxon>
    </lineage>
</organism>
<reference evidence="1 2" key="1">
    <citation type="submission" date="2017-09" db="EMBL/GenBank/DDBJ databases">
        <title>Large-scale bioinformatics analysis of Bacillus genomes uncovers conserved roles of natural products in bacterial physiology.</title>
        <authorList>
            <consortium name="Agbiome Team Llc"/>
            <person name="Bleich R.M."/>
            <person name="Grubbs K.J."/>
            <person name="Santa Maria K.C."/>
            <person name="Allen S.E."/>
            <person name="Farag S."/>
            <person name="Shank E.A."/>
            <person name="Bowers A."/>
        </authorList>
    </citation>
    <scope>NUCLEOTIDE SEQUENCE [LARGE SCALE GENOMIC DNA]</scope>
    <source>
        <strain evidence="1 2">AFS065400</strain>
    </source>
</reference>
<gene>
    <name evidence="1" type="ORF">COK72_02060</name>
</gene>